<protein>
    <recommendedName>
        <fullName evidence="4">DUF3016 domain-containing protein</fullName>
    </recommendedName>
</protein>
<evidence type="ECO:0000256" key="1">
    <source>
        <dbReference type="SAM" id="SignalP"/>
    </source>
</evidence>
<dbReference type="InterPro" id="IPR021557">
    <property type="entry name" value="DUF3016"/>
</dbReference>
<keyword evidence="1" id="KW-0732">Signal</keyword>
<comment type="caution">
    <text evidence="2">The sequence shown here is derived from an EMBL/GenBank/DDBJ whole genome shotgun (WGS) entry which is preliminary data.</text>
</comment>
<dbReference type="Proteomes" id="UP000631300">
    <property type="component" value="Unassembled WGS sequence"/>
</dbReference>
<reference evidence="2" key="2">
    <citation type="submission" date="2020-09" db="EMBL/GenBank/DDBJ databases">
        <authorList>
            <person name="Sun Q."/>
            <person name="Kim S."/>
        </authorList>
    </citation>
    <scope>NUCLEOTIDE SEQUENCE</scope>
    <source>
        <strain evidence="2">KCTC 22164</strain>
    </source>
</reference>
<proteinExistence type="predicted"/>
<dbReference type="Pfam" id="PF11454">
    <property type="entry name" value="DUF3016"/>
    <property type="match status" value="1"/>
</dbReference>
<feature type="chain" id="PRO_5037365196" description="DUF3016 domain-containing protein" evidence="1">
    <location>
        <begin position="24"/>
        <end position="175"/>
    </location>
</feature>
<keyword evidence="3" id="KW-1185">Reference proteome</keyword>
<accession>A0A918JH01</accession>
<dbReference type="RefSeq" id="WP_189404283.1">
    <property type="nucleotide sequence ID" value="NZ_BMXP01000002.1"/>
</dbReference>
<reference evidence="2" key="1">
    <citation type="journal article" date="2014" name="Int. J. Syst. Evol. Microbiol.">
        <title>Complete genome sequence of Corynebacterium casei LMG S-19264T (=DSM 44701T), isolated from a smear-ripened cheese.</title>
        <authorList>
            <consortium name="US DOE Joint Genome Institute (JGI-PGF)"/>
            <person name="Walter F."/>
            <person name="Albersmeier A."/>
            <person name="Kalinowski J."/>
            <person name="Ruckert C."/>
        </authorList>
    </citation>
    <scope>NUCLEOTIDE SEQUENCE</scope>
    <source>
        <strain evidence="2">KCTC 22164</strain>
    </source>
</reference>
<sequence length="175" mass="19803">MKPVYSKLATAALLCSLGTTLHAAEVKVTWQEPDEYRDIDPANQSRGAFRKQVFTNLEEYFNELAQDLPDDAVWDITVTNVDLAGQVWPASFVGFGSTGGEVRLIKSVDIPRIAFSYTLTSGSGEVMKSADVSIKDMGFMDGLTQRNHWDNLRYEKRMLKDWFNEELSQKQLSRQ</sequence>
<dbReference type="EMBL" id="BMXP01000002">
    <property type="protein sequence ID" value="GGW80340.1"/>
    <property type="molecule type" value="Genomic_DNA"/>
</dbReference>
<name>A0A918JH01_9ALTE</name>
<evidence type="ECO:0008006" key="4">
    <source>
        <dbReference type="Google" id="ProtNLM"/>
    </source>
</evidence>
<gene>
    <name evidence="2" type="ORF">GCM10007391_11560</name>
</gene>
<organism evidence="2 3">
    <name type="scientific">Alteromonas halophila</name>
    <dbReference type="NCBI Taxonomy" id="516698"/>
    <lineage>
        <taxon>Bacteria</taxon>
        <taxon>Pseudomonadati</taxon>
        <taxon>Pseudomonadota</taxon>
        <taxon>Gammaproteobacteria</taxon>
        <taxon>Alteromonadales</taxon>
        <taxon>Alteromonadaceae</taxon>
        <taxon>Alteromonas/Salinimonas group</taxon>
        <taxon>Alteromonas</taxon>
    </lineage>
</organism>
<evidence type="ECO:0000313" key="3">
    <source>
        <dbReference type="Proteomes" id="UP000631300"/>
    </source>
</evidence>
<evidence type="ECO:0000313" key="2">
    <source>
        <dbReference type="EMBL" id="GGW80340.1"/>
    </source>
</evidence>
<feature type="signal peptide" evidence="1">
    <location>
        <begin position="1"/>
        <end position="23"/>
    </location>
</feature>
<dbReference type="AlphaFoldDB" id="A0A918JH01"/>